<feature type="domain" description="Glycosyltransferase 2-like" evidence="8">
    <location>
        <begin position="144"/>
        <end position="343"/>
    </location>
</feature>
<dbReference type="eggNOG" id="arCOG01391">
    <property type="taxonomic scope" value="Archaea"/>
</dbReference>
<name>E1QNN9_VULDI</name>
<proteinExistence type="predicted"/>
<evidence type="ECO:0000256" key="5">
    <source>
        <dbReference type="ARBA" id="ARBA00022989"/>
    </source>
</evidence>
<evidence type="ECO:0000256" key="3">
    <source>
        <dbReference type="ARBA" id="ARBA00022679"/>
    </source>
</evidence>
<accession>E1QNN9</accession>
<gene>
    <name evidence="9" type="ordered locus">Vdis_1955</name>
</gene>
<feature type="transmembrane region" description="Helical" evidence="7">
    <location>
        <begin position="333"/>
        <end position="354"/>
    </location>
</feature>
<keyword evidence="2" id="KW-0328">Glycosyltransferase</keyword>
<dbReference type="CAZy" id="GT2">
    <property type="family name" value="Glycosyltransferase Family 2"/>
</dbReference>
<dbReference type="KEGG" id="vdi:Vdis_1955"/>
<dbReference type="Pfam" id="PF13632">
    <property type="entry name" value="Glyco_trans_2_3"/>
    <property type="match status" value="1"/>
</dbReference>
<comment type="subcellular location">
    <subcellularLocation>
        <location evidence="1">Membrane</location>
        <topology evidence="1">Multi-pass membrane protein</topology>
    </subcellularLocation>
</comment>
<evidence type="ECO:0000256" key="7">
    <source>
        <dbReference type="SAM" id="Phobius"/>
    </source>
</evidence>
<dbReference type="InterPro" id="IPR001173">
    <property type="entry name" value="Glyco_trans_2-like"/>
</dbReference>
<dbReference type="GO" id="GO:0016757">
    <property type="term" value="F:glycosyltransferase activity"/>
    <property type="evidence" value="ECO:0007669"/>
    <property type="project" value="UniProtKB-KW"/>
</dbReference>
<evidence type="ECO:0000256" key="1">
    <source>
        <dbReference type="ARBA" id="ARBA00004141"/>
    </source>
</evidence>
<dbReference type="PANTHER" id="PTHR43867:SF2">
    <property type="entry name" value="CELLULOSE SYNTHASE CATALYTIC SUBUNIT A [UDP-FORMING]"/>
    <property type="match status" value="1"/>
</dbReference>
<sequence length="466" mass="53094">MSNVMMINYKMIIAIIYLVVTITSFYPIMYQLMIIIRKNRNIHEDKANSNNPRIEGRVFLVIPAKSEPLDLVEASMKRLASLQSGFNVIYILDNYDNSTLNLIRTLGNKYGFRVIHREKPSGYKGGALNHVIKRIEMGDDDYMLVLDIDSVISREAINELIKHVNLANAVVPHWIASNKDDSLLARGQWIGYLLFFKILKALNDSIGWVPILGSGSLVNIGALRRVGYWPEDVLEDVELGVRFFVNDLRVTYADNALINVEVPVNYGGFLRQQLRWSFGVGRVTRKYFWQVLRKRHGVTVMLYLGQYFAYVLQLISILMLAVMDMAGISIPPWALIVLLVTVVPSLLMYLYSLLRLDKDFGGNPRRDIFAINSANLAFMMALPRIAIANLMGLLNIGRIEWIPTPKGSRKWVRESLNLIPEYLMTMLIIAAFILSIMHLDLVNILITLPYLAGYVRGLWRILNGTL</sequence>
<evidence type="ECO:0000313" key="10">
    <source>
        <dbReference type="Proteomes" id="UP000006681"/>
    </source>
</evidence>
<dbReference type="Gene3D" id="3.90.550.10">
    <property type="entry name" value="Spore Coat Polysaccharide Biosynthesis Protein SpsA, Chain A"/>
    <property type="match status" value="1"/>
</dbReference>
<evidence type="ECO:0000256" key="4">
    <source>
        <dbReference type="ARBA" id="ARBA00022692"/>
    </source>
</evidence>
<keyword evidence="3 9" id="KW-0808">Transferase</keyword>
<evidence type="ECO:0000259" key="8">
    <source>
        <dbReference type="Pfam" id="PF13632"/>
    </source>
</evidence>
<dbReference type="AlphaFoldDB" id="E1QNN9"/>
<reference evidence="9 10" key="1">
    <citation type="journal article" date="2010" name="Stand. Genomic Sci.">
        <title>Complete genome sequence of Vulcanisaeta distributa type strain (IC-017).</title>
        <authorList>
            <person name="Mavromatis K."/>
            <person name="Sikorski J."/>
            <person name="Pabst E."/>
            <person name="Teshima H."/>
            <person name="Lapidus A."/>
            <person name="Lucas S."/>
            <person name="Nolan M."/>
            <person name="Glavina Del Rio T."/>
            <person name="Cheng J.F."/>
            <person name="Bruce D."/>
            <person name="Goodwin L."/>
            <person name="Pitluck S."/>
            <person name="Liolios K."/>
            <person name="Ivanova N."/>
            <person name="Mikhailova N."/>
            <person name="Pati A."/>
            <person name="Chen A."/>
            <person name="Palaniappan K."/>
            <person name="Land M."/>
            <person name="Hauser L."/>
            <person name="Chang Y.J."/>
            <person name="Jeffries C.D."/>
            <person name="Rohde M."/>
            <person name="Spring S."/>
            <person name="Goker M."/>
            <person name="Wirth R."/>
            <person name="Woyke T."/>
            <person name="Bristow J."/>
            <person name="Eisen J.A."/>
            <person name="Markowitz V."/>
            <person name="Hugenholtz P."/>
            <person name="Klenk H.P."/>
            <person name="Kyrpides N.C."/>
        </authorList>
    </citation>
    <scope>NUCLEOTIDE SEQUENCE [LARGE SCALE GENOMIC DNA]</scope>
    <source>
        <strain evidence="10">DSM 14429 / JCM 11212 / NBRC 100878 / IC-017</strain>
    </source>
</reference>
<dbReference type="InterPro" id="IPR050321">
    <property type="entry name" value="Glycosyltr_2/OpgH_subfam"/>
</dbReference>
<protein>
    <submittedName>
        <fullName evidence="9">Glycosyl transferase family 2</fullName>
    </submittedName>
</protein>
<dbReference type="GO" id="GO:0016020">
    <property type="term" value="C:membrane"/>
    <property type="evidence" value="ECO:0007669"/>
    <property type="project" value="UniProtKB-SubCell"/>
</dbReference>
<evidence type="ECO:0000256" key="6">
    <source>
        <dbReference type="ARBA" id="ARBA00023136"/>
    </source>
</evidence>
<keyword evidence="10" id="KW-1185">Reference proteome</keyword>
<dbReference type="Proteomes" id="UP000006681">
    <property type="component" value="Chromosome"/>
</dbReference>
<dbReference type="PANTHER" id="PTHR43867">
    <property type="entry name" value="CELLULOSE SYNTHASE CATALYTIC SUBUNIT A [UDP-FORMING]"/>
    <property type="match status" value="1"/>
</dbReference>
<reference evidence="10" key="2">
    <citation type="journal article" date="2010" name="Stand. Genomic Sci.">
        <title>Complete genome sequence of Vulcanisaeta distributa type strain (IC-017T).</title>
        <authorList>
            <person name="Mavromatis K."/>
            <person name="Sikorski J."/>
            <person name="Pabst E."/>
            <person name="Teshima H."/>
            <person name="Lapidus A."/>
            <person name="Lucas S."/>
            <person name="Nolan M."/>
            <person name="Glavina Del Rio T."/>
            <person name="Cheng J."/>
            <person name="Bruce D."/>
            <person name="Goodwin L."/>
            <person name="Pitluck S."/>
            <person name="Liolios K."/>
            <person name="Ivanova N."/>
            <person name="Mikhailova N."/>
            <person name="Pati A."/>
            <person name="Chen A."/>
            <person name="Palaniappan K."/>
            <person name="Land M."/>
            <person name="Hauser L."/>
            <person name="Chang Y."/>
            <person name="Jeffries C."/>
            <person name="Rohde M."/>
            <person name="Spring S."/>
            <person name="Goker M."/>
            <person name="Wirth R."/>
            <person name="Woyke T."/>
            <person name="Bristow J."/>
            <person name="Eisen J."/>
            <person name="Markowitz V."/>
            <person name="Hugenholtz P."/>
            <person name="Klenk H."/>
            <person name="Kyrpides N."/>
        </authorList>
    </citation>
    <scope>NUCLEOTIDE SEQUENCE [LARGE SCALE GENOMIC DNA]</scope>
    <source>
        <strain evidence="10">DSM 14429 / JCM 11212 / NBRC 100878 / IC-017</strain>
    </source>
</reference>
<keyword evidence="6 7" id="KW-0472">Membrane</keyword>
<keyword evidence="5 7" id="KW-1133">Transmembrane helix</keyword>
<evidence type="ECO:0000313" key="9">
    <source>
        <dbReference type="EMBL" id="ADN51327.1"/>
    </source>
</evidence>
<feature type="transmembrane region" description="Helical" evidence="7">
    <location>
        <begin position="422"/>
        <end position="451"/>
    </location>
</feature>
<feature type="transmembrane region" description="Helical" evidence="7">
    <location>
        <begin position="375"/>
        <end position="396"/>
    </location>
</feature>
<dbReference type="SUPFAM" id="SSF53448">
    <property type="entry name" value="Nucleotide-diphospho-sugar transferases"/>
    <property type="match status" value="1"/>
</dbReference>
<dbReference type="EMBL" id="CP002100">
    <property type="protein sequence ID" value="ADN51327.1"/>
    <property type="molecule type" value="Genomic_DNA"/>
</dbReference>
<feature type="transmembrane region" description="Helical" evidence="7">
    <location>
        <begin position="12"/>
        <end position="36"/>
    </location>
</feature>
<keyword evidence="4 7" id="KW-0812">Transmembrane</keyword>
<evidence type="ECO:0000256" key="2">
    <source>
        <dbReference type="ARBA" id="ARBA00022676"/>
    </source>
</evidence>
<feature type="transmembrane region" description="Helical" evidence="7">
    <location>
        <begin position="300"/>
        <end position="321"/>
    </location>
</feature>
<dbReference type="STRING" id="572478.Vdis_1955"/>
<dbReference type="HOGENOM" id="CLU_041759_0_0_2"/>
<organism evidence="9 10">
    <name type="scientific">Vulcanisaeta distributa (strain DSM 14429 / JCM 11212 / NBRC 100878 / IC-017)</name>
    <dbReference type="NCBI Taxonomy" id="572478"/>
    <lineage>
        <taxon>Archaea</taxon>
        <taxon>Thermoproteota</taxon>
        <taxon>Thermoprotei</taxon>
        <taxon>Thermoproteales</taxon>
        <taxon>Thermoproteaceae</taxon>
        <taxon>Vulcanisaeta</taxon>
    </lineage>
</organism>
<dbReference type="InterPro" id="IPR029044">
    <property type="entry name" value="Nucleotide-diphossugar_trans"/>
</dbReference>